<gene>
    <name evidence="3" type="primary">Necator_chrV.g20635</name>
    <name evidence="3" type="ORF">RB195_015842</name>
</gene>
<keyword evidence="2" id="KW-1133">Transmembrane helix</keyword>
<feature type="region of interest" description="Disordered" evidence="1">
    <location>
        <begin position="188"/>
        <end position="223"/>
    </location>
</feature>
<name>A0ABR1E6F7_NECAM</name>
<sequence length="244" mass="27643">MRILSTFFAVIFMFINPCMIYKVVSELDSFFSNRLPQKLSVRIIDTLCAYASDNNLTTKIRLSVYIGVILLILLHLMLTCLCLYGTYASRPAFMRPFIFDVVISFAVLLLFVCFCILISWQLTSRDYTSSEDIKGVYLRKAYVGAAFLLPYLGWVIVSIMAYLDTKKLHADFMYWVVEEKINMKANASSDLRSDRSSKGSRTSRVSSHTSHRSTGSTLQQMKSASVDVVETRVAVARTKLSVPL</sequence>
<feature type="transmembrane region" description="Helical" evidence="2">
    <location>
        <begin position="142"/>
        <end position="163"/>
    </location>
</feature>
<organism evidence="3 4">
    <name type="scientific">Necator americanus</name>
    <name type="common">Human hookworm</name>
    <dbReference type="NCBI Taxonomy" id="51031"/>
    <lineage>
        <taxon>Eukaryota</taxon>
        <taxon>Metazoa</taxon>
        <taxon>Ecdysozoa</taxon>
        <taxon>Nematoda</taxon>
        <taxon>Chromadorea</taxon>
        <taxon>Rhabditida</taxon>
        <taxon>Rhabditina</taxon>
        <taxon>Rhabditomorpha</taxon>
        <taxon>Strongyloidea</taxon>
        <taxon>Ancylostomatidae</taxon>
        <taxon>Bunostominae</taxon>
        <taxon>Necator</taxon>
    </lineage>
</organism>
<feature type="compositionally biased region" description="Low complexity" evidence="1">
    <location>
        <begin position="199"/>
        <end position="217"/>
    </location>
</feature>
<proteinExistence type="predicted"/>
<feature type="transmembrane region" description="Helical" evidence="2">
    <location>
        <begin position="62"/>
        <end position="85"/>
    </location>
</feature>
<feature type="transmembrane region" description="Helical" evidence="2">
    <location>
        <begin position="97"/>
        <end position="122"/>
    </location>
</feature>
<evidence type="ECO:0000313" key="4">
    <source>
        <dbReference type="Proteomes" id="UP001303046"/>
    </source>
</evidence>
<accession>A0ABR1E6F7</accession>
<keyword evidence="2" id="KW-0812">Transmembrane</keyword>
<protein>
    <submittedName>
        <fullName evidence="3">Uncharacterized protein</fullName>
    </submittedName>
</protein>
<keyword evidence="2" id="KW-0472">Membrane</keyword>
<keyword evidence="4" id="KW-1185">Reference proteome</keyword>
<evidence type="ECO:0000313" key="3">
    <source>
        <dbReference type="EMBL" id="KAK6758267.1"/>
    </source>
</evidence>
<evidence type="ECO:0000256" key="2">
    <source>
        <dbReference type="SAM" id="Phobius"/>
    </source>
</evidence>
<evidence type="ECO:0000256" key="1">
    <source>
        <dbReference type="SAM" id="MobiDB-lite"/>
    </source>
</evidence>
<dbReference type="EMBL" id="JAVFWL010000005">
    <property type="protein sequence ID" value="KAK6758267.1"/>
    <property type="molecule type" value="Genomic_DNA"/>
</dbReference>
<dbReference type="Proteomes" id="UP001303046">
    <property type="component" value="Unassembled WGS sequence"/>
</dbReference>
<comment type="caution">
    <text evidence="3">The sequence shown here is derived from an EMBL/GenBank/DDBJ whole genome shotgun (WGS) entry which is preliminary data.</text>
</comment>
<reference evidence="3 4" key="1">
    <citation type="submission" date="2023-08" db="EMBL/GenBank/DDBJ databases">
        <title>A Necator americanus chromosomal reference genome.</title>
        <authorList>
            <person name="Ilik V."/>
            <person name="Petrzelkova K.J."/>
            <person name="Pardy F."/>
            <person name="Fuh T."/>
            <person name="Niatou-Singa F.S."/>
            <person name="Gouil Q."/>
            <person name="Baker L."/>
            <person name="Ritchie M.E."/>
            <person name="Jex A.R."/>
            <person name="Gazzola D."/>
            <person name="Li H."/>
            <person name="Toshio Fujiwara R."/>
            <person name="Zhan B."/>
            <person name="Aroian R.V."/>
            <person name="Pafco B."/>
            <person name="Schwarz E.M."/>
        </authorList>
    </citation>
    <scope>NUCLEOTIDE SEQUENCE [LARGE SCALE GENOMIC DNA]</scope>
    <source>
        <strain evidence="3 4">Aroian</strain>
        <tissue evidence="3">Whole animal</tissue>
    </source>
</reference>